<dbReference type="SMART" id="SM00824">
    <property type="entry name" value="PKS_TE"/>
    <property type="match status" value="1"/>
</dbReference>
<dbReference type="GO" id="GO:0003824">
    <property type="term" value="F:catalytic activity"/>
    <property type="evidence" value="ECO:0007669"/>
    <property type="project" value="InterPro"/>
</dbReference>
<dbReference type="Gene3D" id="3.30.300.30">
    <property type="match status" value="1"/>
</dbReference>
<comment type="cofactor">
    <cofactor evidence="1">
        <name>pantetheine 4'-phosphate</name>
        <dbReference type="ChEBI" id="CHEBI:47942"/>
    </cofactor>
</comment>
<evidence type="ECO:0000313" key="6">
    <source>
        <dbReference type="EMBL" id="AKF09447.1"/>
    </source>
</evidence>
<dbReference type="GO" id="GO:0005737">
    <property type="term" value="C:cytoplasm"/>
    <property type="evidence" value="ECO:0007669"/>
    <property type="project" value="TreeGrafter"/>
</dbReference>
<sequence>MSAVTLAGDAAHALDVVLRAREHEAAGDVEFPLTPTQHAMLVHSLRASAAGVEIEQLVVQLPEAIDVARMRAAWTWGVDRFEALRTHFVWHDGEPRQRVVARATLPFEHTSTDDLVRFLAEDRARGVDLGHAPGARVTLLSRGPLDHTLVFTFHHALLDGRSFTRVLREVMQRYDEGETYDPPRPPSMRAHCEHLATRDLSADRAFWSEHLRGFGEPTPLPGSRATAELGARHVELEARLGASTTSRLVELGVQHGFTLANAVQAAWAIVLARHAREDDVCFGSTRAARHGTVPEALEAVGCLIHTTPLRVAVAPDRELLAVLRDLRAFGLAVRAHEHAPLTSIREWTGLPASTPLFESLVVFERYLVDRELRALGGAWSARRVSVHEQSEPPLVLAAYQDRDDLILKLEHDPARFDPDVIAYVLDHVVAILRGIAERPQARVGELVMIGEDEQRVLLALAGGDGARMPCDATTITAAIADVARRAPDALALTGVSFAQLDRDAGVLAARLAHEGVAPGDVVAVSVPRGRHLAIALLGVLRAGAVYLPIDREWPRERVAMVLEDAGAKRVIVDARTRDAFTAHPCLAIDEPTSLDPIAPIALDPDAPATLIYTSGSTGRPKGVLVPHRALLAHARAIVPAYTLDARDRCLQFTSPSFDVSLEEMLPTWLAGACVVPRSEHASSSIDAFLVELERHAVTVVNVPSAFFTEVALHLRDHDRTLPACVRLVIVGGERPSARAYATWRAQHPDVRFVNAYGPTEVTITSTLHDPGAATPSELPIGRPLGTCRAYVLDAGGQLAPRGAIGELALSGPQVALGYHARPELTAARFVPDPFAPGATMMRTGDLVRWSARGELEILGRADEQLKIRGFRIEPGEIESVLRADARVRDVVVGARPDASGALRLVAWVVLHDHELDPALLRATCEASLPGSMIPSAFVRIDALPITPSGKVDRRALPSPELGTAPRARRDDPPEGAFETWIAALFCELLGVPEVGANESFFELGGHSLLAVRLLSKLSARGPIELGTIFRAPTVRALARAIENGTSSTDATLVPLNARAREPLDPARAPFFLLCGVQLYAALGDAMSGDRAVFGGLLACEADVVGPPLDVQAMAPVYLARIRALQPHGPYLLGGVSFGGVVAYEVAQRLRALGERVELLVLLDTILPRGLHRAGVLGRARTHLERLRDPRAFLAHVHAAITQRLVRRTETPAAAIDPGALTTEAIDAIRDERFRAAAERHDPTMRPYEGPALVFTARHRRVFPGDRVDRDLGWTSLLRGRVAYHPVDGNHLTILREPGASEIARVLRERLQNI</sequence>
<dbReference type="EMBL" id="CP011125">
    <property type="protein sequence ID" value="AKF09447.1"/>
    <property type="molecule type" value="Genomic_DNA"/>
</dbReference>
<dbReference type="InterPro" id="IPR010071">
    <property type="entry name" value="AA_adenyl_dom"/>
</dbReference>
<dbReference type="SUPFAM" id="SSF52777">
    <property type="entry name" value="CoA-dependent acyltransferases"/>
    <property type="match status" value="2"/>
</dbReference>
<feature type="domain" description="Carrier" evidence="5">
    <location>
        <begin position="972"/>
        <end position="1045"/>
    </location>
</feature>
<dbReference type="PROSITE" id="PS00012">
    <property type="entry name" value="PHOSPHOPANTETHEINE"/>
    <property type="match status" value="1"/>
</dbReference>
<evidence type="ECO:0000256" key="4">
    <source>
        <dbReference type="SAM" id="MobiDB-lite"/>
    </source>
</evidence>
<dbReference type="Gene3D" id="1.10.1200.10">
    <property type="entry name" value="ACP-like"/>
    <property type="match status" value="1"/>
</dbReference>
<accession>A0A0F6YLQ3</accession>
<dbReference type="PROSITE" id="PS50075">
    <property type="entry name" value="CARRIER"/>
    <property type="match status" value="1"/>
</dbReference>
<proteinExistence type="predicted"/>
<evidence type="ECO:0000256" key="3">
    <source>
        <dbReference type="ARBA" id="ARBA00022553"/>
    </source>
</evidence>
<gene>
    <name evidence="6" type="ORF">DB32_006596</name>
</gene>
<dbReference type="InterPro" id="IPR020802">
    <property type="entry name" value="TesA-like"/>
</dbReference>
<dbReference type="Pfam" id="PF00975">
    <property type="entry name" value="Thioesterase"/>
    <property type="match status" value="1"/>
</dbReference>
<dbReference type="SUPFAM" id="SSF53474">
    <property type="entry name" value="alpha/beta-Hydrolases"/>
    <property type="match status" value="1"/>
</dbReference>
<dbReference type="Gene3D" id="3.30.559.10">
    <property type="entry name" value="Chloramphenicol acetyltransferase-like domain"/>
    <property type="match status" value="1"/>
</dbReference>
<protein>
    <submittedName>
        <fullName evidence="6">Peptide synthetase</fullName>
    </submittedName>
</protein>
<dbReference type="InterPro" id="IPR025110">
    <property type="entry name" value="AMP-bd_C"/>
</dbReference>
<dbReference type="InterPro" id="IPR045851">
    <property type="entry name" value="AMP-bd_C_sf"/>
</dbReference>
<dbReference type="GO" id="GO:0031177">
    <property type="term" value="F:phosphopantetheine binding"/>
    <property type="evidence" value="ECO:0007669"/>
    <property type="project" value="InterPro"/>
</dbReference>
<dbReference type="InterPro" id="IPR009081">
    <property type="entry name" value="PP-bd_ACP"/>
</dbReference>
<dbReference type="PANTHER" id="PTHR45527:SF1">
    <property type="entry name" value="FATTY ACID SYNTHASE"/>
    <property type="match status" value="1"/>
</dbReference>
<keyword evidence="3" id="KW-0597">Phosphoprotein</keyword>
<dbReference type="InterPro" id="IPR006162">
    <property type="entry name" value="Ppantetheine_attach_site"/>
</dbReference>
<dbReference type="InterPro" id="IPR036736">
    <property type="entry name" value="ACP-like_sf"/>
</dbReference>
<dbReference type="Pfam" id="PF00501">
    <property type="entry name" value="AMP-binding"/>
    <property type="match status" value="1"/>
</dbReference>
<dbReference type="InterPro" id="IPR001242">
    <property type="entry name" value="Condensation_dom"/>
</dbReference>
<evidence type="ECO:0000256" key="2">
    <source>
        <dbReference type="ARBA" id="ARBA00022450"/>
    </source>
</evidence>
<dbReference type="InterPro" id="IPR023213">
    <property type="entry name" value="CAT-like_dom_sf"/>
</dbReference>
<evidence type="ECO:0000313" key="7">
    <source>
        <dbReference type="Proteomes" id="UP000034883"/>
    </source>
</evidence>
<dbReference type="SMART" id="SM00823">
    <property type="entry name" value="PKS_PP"/>
    <property type="match status" value="1"/>
</dbReference>
<dbReference type="OrthoDB" id="9757540at2"/>
<dbReference type="Pfam" id="PF00550">
    <property type="entry name" value="PP-binding"/>
    <property type="match status" value="1"/>
</dbReference>
<dbReference type="KEGG" id="samy:DB32_006596"/>
<keyword evidence="7" id="KW-1185">Reference proteome</keyword>
<dbReference type="InterPro" id="IPR029058">
    <property type="entry name" value="AB_hydrolase_fold"/>
</dbReference>
<dbReference type="Gene3D" id="3.40.50.1820">
    <property type="entry name" value="alpha/beta hydrolase"/>
    <property type="match status" value="1"/>
</dbReference>
<organism evidence="6 7">
    <name type="scientific">Sandaracinus amylolyticus</name>
    <dbReference type="NCBI Taxonomy" id="927083"/>
    <lineage>
        <taxon>Bacteria</taxon>
        <taxon>Pseudomonadati</taxon>
        <taxon>Myxococcota</taxon>
        <taxon>Polyangia</taxon>
        <taxon>Polyangiales</taxon>
        <taxon>Sandaracinaceae</taxon>
        <taxon>Sandaracinus</taxon>
    </lineage>
</organism>
<reference evidence="6 7" key="1">
    <citation type="submission" date="2015-03" db="EMBL/GenBank/DDBJ databases">
        <title>Genome assembly of Sandaracinus amylolyticus DSM 53668.</title>
        <authorList>
            <person name="Sharma G."/>
            <person name="Subramanian S."/>
        </authorList>
    </citation>
    <scope>NUCLEOTIDE SEQUENCE [LARGE SCALE GENOMIC DNA]</scope>
    <source>
        <strain evidence="6 7">DSM 53668</strain>
    </source>
</reference>
<dbReference type="CDD" id="cd05930">
    <property type="entry name" value="A_NRPS"/>
    <property type="match status" value="1"/>
</dbReference>
<feature type="region of interest" description="Disordered" evidence="4">
    <location>
        <begin position="953"/>
        <end position="972"/>
    </location>
</feature>
<dbReference type="Proteomes" id="UP000034883">
    <property type="component" value="Chromosome"/>
</dbReference>
<dbReference type="GO" id="GO:0043041">
    <property type="term" value="P:amino acid activation for nonribosomal peptide biosynthetic process"/>
    <property type="evidence" value="ECO:0007669"/>
    <property type="project" value="TreeGrafter"/>
</dbReference>
<dbReference type="Gene3D" id="2.30.38.10">
    <property type="entry name" value="Luciferase, Domain 3"/>
    <property type="match status" value="1"/>
</dbReference>
<dbReference type="Pfam" id="PF13193">
    <property type="entry name" value="AMP-binding_C"/>
    <property type="match status" value="1"/>
</dbReference>
<dbReference type="InterPro" id="IPR001031">
    <property type="entry name" value="Thioesterase"/>
</dbReference>
<dbReference type="SUPFAM" id="SSF47336">
    <property type="entry name" value="ACP-like"/>
    <property type="match status" value="1"/>
</dbReference>
<dbReference type="Pfam" id="PF00668">
    <property type="entry name" value="Condensation"/>
    <property type="match status" value="1"/>
</dbReference>
<keyword evidence="2" id="KW-0596">Phosphopantetheine</keyword>
<dbReference type="InterPro" id="IPR020845">
    <property type="entry name" value="AMP-binding_CS"/>
</dbReference>
<dbReference type="Gene3D" id="3.40.50.980">
    <property type="match status" value="2"/>
</dbReference>
<dbReference type="InterPro" id="IPR020806">
    <property type="entry name" value="PKS_PP-bd"/>
</dbReference>
<dbReference type="PANTHER" id="PTHR45527">
    <property type="entry name" value="NONRIBOSOMAL PEPTIDE SYNTHETASE"/>
    <property type="match status" value="1"/>
</dbReference>
<dbReference type="STRING" id="927083.DB32_006596"/>
<dbReference type="NCBIfam" id="TIGR01733">
    <property type="entry name" value="AA-adenyl-dom"/>
    <property type="match status" value="1"/>
</dbReference>
<evidence type="ECO:0000259" key="5">
    <source>
        <dbReference type="PROSITE" id="PS50075"/>
    </source>
</evidence>
<dbReference type="SUPFAM" id="SSF56801">
    <property type="entry name" value="Acetyl-CoA synthetase-like"/>
    <property type="match status" value="1"/>
</dbReference>
<dbReference type="Gene3D" id="3.30.559.30">
    <property type="entry name" value="Nonribosomal peptide synthetase, condensation domain"/>
    <property type="match status" value="1"/>
</dbReference>
<dbReference type="InterPro" id="IPR000873">
    <property type="entry name" value="AMP-dep_synth/lig_dom"/>
</dbReference>
<name>A0A0F6YLQ3_9BACT</name>
<dbReference type="GO" id="GO:0044550">
    <property type="term" value="P:secondary metabolite biosynthetic process"/>
    <property type="evidence" value="ECO:0007669"/>
    <property type="project" value="TreeGrafter"/>
</dbReference>
<dbReference type="PROSITE" id="PS00455">
    <property type="entry name" value="AMP_BINDING"/>
    <property type="match status" value="1"/>
</dbReference>
<evidence type="ECO:0000256" key="1">
    <source>
        <dbReference type="ARBA" id="ARBA00001957"/>
    </source>
</evidence>
<dbReference type="RefSeq" id="WP_053236490.1">
    <property type="nucleotide sequence ID" value="NZ_CP011125.1"/>
</dbReference>